<dbReference type="Gene3D" id="3.40.50.1820">
    <property type="entry name" value="alpha/beta hydrolase"/>
    <property type="match status" value="1"/>
</dbReference>
<dbReference type="PANTHER" id="PTHR37471:SF1">
    <property type="entry name" value="AB HYDROLASE-1 DOMAIN-CONTAINING PROTEIN"/>
    <property type="match status" value="1"/>
</dbReference>
<dbReference type="SUPFAM" id="SSF53474">
    <property type="entry name" value="alpha/beta-Hydrolases"/>
    <property type="match status" value="1"/>
</dbReference>
<evidence type="ECO:0000256" key="1">
    <source>
        <dbReference type="SAM" id="MobiDB-lite"/>
    </source>
</evidence>
<accession>A0A250XQ88</accession>
<feature type="transmembrane region" description="Helical" evidence="2">
    <location>
        <begin position="328"/>
        <end position="347"/>
    </location>
</feature>
<gene>
    <name evidence="4" type="ORF">CEUSTIGMA_g12657.t1</name>
</gene>
<comment type="caution">
    <text evidence="4">The sequence shown here is derived from an EMBL/GenBank/DDBJ whole genome shotgun (WGS) entry which is preliminary data.</text>
</comment>
<proteinExistence type="predicted"/>
<keyword evidence="5" id="KW-1185">Reference proteome</keyword>
<feature type="region of interest" description="Disordered" evidence="1">
    <location>
        <begin position="164"/>
        <end position="187"/>
    </location>
</feature>
<dbReference type="Pfam" id="PF00561">
    <property type="entry name" value="Abhydrolase_1"/>
    <property type="match status" value="1"/>
</dbReference>
<sequence length="1032" mass="114575">MLRVQAGKKGESKIQRRCTLTCTFELEPFIKSGSLQTEALSCLPSISEHHPVPACASKLKHSTAPSNSQSAQNTASGSAMQFAANISEQQKKPFSAINSDINNPNHLVRRCVTAICQPIHKTIMSSLLPQPHSHWAQQPALLDGVNSPYYITDHNITHCKATRRVARRQTHASHAEPRSSSVSGTSDLRPLNVSFQSQFNQADALSQASTSYVSFKLDTLLQDMKQGSIDTAVESSCKGVVNGSLQEAFLLSDIPSRNMTSDASFRMPTTNPLQITTPQSNNLLHVKPVNNSTGSRLSAASMRLLTSYHPPELPQYFRQSMKTLRFKALINLSLMAMVTGGVLWLAWVGMIRVLTQLSGAYCRVSSKRTLLAGGGLVGMCVQGKVDSGVLMMIGVCALLLLAAAEVGFLLYWKLRYAHQNAAFKICQRRHELSSRLRSSSSRSHFKVQAAAAVATAAGRSSLGTVNRMQSLHMSNMSSSVSAHQANPVACKKQSQNRIIPSRVGGRIKVKVATKAAGPNRLAGRPLCRIPDVRSGLAAFQRLLKSDICDGLNLPAYLSAWFREAPTGSILRGNFAEFLTYAFLYRNISDLRWTGLRRLPELMVRAVEKRFRVVFQKGRSPDVKFMGHLKEDLRATYRPLLFYIVMEAITHLGRFILYTYGFRFSAINTASSGTCIISMECRGHQPRQLHYYLVNLLVQLLQKTMTSCVDILNKFCWWRQNYKQMTMSSACCLGPAVESISSSSPSSPSSSCTKQYGPVLVHTSSNFLHQDMWQSEAQLCNNRKATNYNDCQSSSDSTRQMTPIIFLHGVGCGLLMYSELLLLLAATGHPVLVLEHPHISMRFTPWAPDVPSADHVVERLLHLIDLWKLPAACIVAHSYGSLIASRLISVRPTAVQSVALIDPVCIGMFMPHLLRSFVYRYPTCLKDLVIWLVGRDLGAATFFCRRFFWTQLNLWPEDLPAGGRSLLVLHGRDRLMDVPAVLRWLSRMPCGALRPLVMYHKDMEHGGLLLNHDWQERIVSGIIEVMKQGTNVT</sequence>
<keyword evidence="2" id="KW-0812">Transmembrane</keyword>
<dbReference type="PANTHER" id="PTHR37471">
    <property type="entry name" value="UNNAMED PRODUCT"/>
    <property type="match status" value="1"/>
</dbReference>
<feature type="transmembrane region" description="Helical" evidence="2">
    <location>
        <begin position="389"/>
        <end position="412"/>
    </location>
</feature>
<evidence type="ECO:0000313" key="4">
    <source>
        <dbReference type="EMBL" id="GAX85237.1"/>
    </source>
</evidence>
<organism evidence="4 5">
    <name type="scientific">Chlamydomonas eustigma</name>
    <dbReference type="NCBI Taxonomy" id="1157962"/>
    <lineage>
        <taxon>Eukaryota</taxon>
        <taxon>Viridiplantae</taxon>
        <taxon>Chlorophyta</taxon>
        <taxon>core chlorophytes</taxon>
        <taxon>Chlorophyceae</taxon>
        <taxon>CS clade</taxon>
        <taxon>Chlamydomonadales</taxon>
        <taxon>Chlamydomonadaceae</taxon>
        <taxon>Chlamydomonas</taxon>
    </lineage>
</organism>
<dbReference type="OrthoDB" id="2017000at2759"/>
<feature type="domain" description="AB hydrolase-1" evidence="3">
    <location>
        <begin position="802"/>
        <end position="919"/>
    </location>
</feature>
<feature type="region of interest" description="Disordered" evidence="1">
    <location>
        <begin position="57"/>
        <end position="79"/>
    </location>
</feature>
<dbReference type="InterPro" id="IPR000073">
    <property type="entry name" value="AB_hydrolase_1"/>
</dbReference>
<protein>
    <recommendedName>
        <fullName evidence="3">AB hydrolase-1 domain-containing protein</fullName>
    </recommendedName>
</protein>
<dbReference type="EMBL" id="BEGY01000157">
    <property type="protein sequence ID" value="GAX85237.1"/>
    <property type="molecule type" value="Genomic_DNA"/>
</dbReference>
<keyword evidence="2" id="KW-0472">Membrane</keyword>
<reference evidence="4 5" key="1">
    <citation type="submission" date="2017-08" db="EMBL/GenBank/DDBJ databases">
        <title>Acidophilic green algal genome provides insights into adaptation to an acidic environment.</title>
        <authorList>
            <person name="Hirooka S."/>
            <person name="Hirose Y."/>
            <person name="Kanesaki Y."/>
            <person name="Higuchi S."/>
            <person name="Fujiwara T."/>
            <person name="Onuma R."/>
            <person name="Era A."/>
            <person name="Ohbayashi R."/>
            <person name="Uzuka A."/>
            <person name="Nozaki H."/>
            <person name="Yoshikawa H."/>
            <person name="Miyagishima S.Y."/>
        </authorList>
    </citation>
    <scope>NUCLEOTIDE SEQUENCE [LARGE SCALE GENOMIC DNA]</scope>
    <source>
        <strain evidence="4 5">NIES-2499</strain>
    </source>
</reference>
<keyword evidence="2" id="KW-1133">Transmembrane helix</keyword>
<evidence type="ECO:0000259" key="3">
    <source>
        <dbReference type="Pfam" id="PF00561"/>
    </source>
</evidence>
<feature type="transmembrane region" description="Helical" evidence="2">
    <location>
        <begin position="639"/>
        <end position="660"/>
    </location>
</feature>
<dbReference type="STRING" id="1157962.A0A250XQ88"/>
<evidence type="ECO:0000313" key="5">
    <source>
        <dbReference type="Proteomes" id="UP000232323"/>
    </source>
</evidence>
<dbReference type="AlphaFoldDB" id="A0A250XQ88"/>
<name>A0A250XQ88_9CHLO</name>
<feature type="compositionally biased region" description="Polar residues" evidence="1">
    <location>
        <begin position="63"/>
        <end position="79"/>
    </location>
</feature>
<dbReference type="Proteomes" id="UP000232323">
    <property type="component" value="Unassembled WGS sequence"/>
</dbReference>
<evidence type="ECO:0000256" key="2">
    <source>
        <dbReference type="SAM" id="Phobius"/>
    </source>
</evidence>
<dbReference type="InterPro" id="IPR029058">
    <property type="entry name" value="AB_hydrolase_fold"/>
</dbReference>